<evidence type="ECO:0000256" key="1">
    <source>
        <dbReference type="ARBA" id="ARBA00001968"/>
    </source>
</evidence>
<dbReference type="InterPro" id="IPR003697">
    <property type="entry name" value="Maf-like"/>
</dbReference>
<evidence type="ECO:0000313" key="4">
    <source>
        <dbReference type="EMBL" id="MBC8556850.1"/>
    </source>
</evidence>
<comment type="cofactor">
    <cofactor evidence="1 3">
        <name>a divalent metal cation</name>
        <dbReference type="ChEBI" id="CHEBI:60240"/>
    </cofactor>
</comment>
<dbReference type="CDD" id="cd00555">
    <property type="entry name" value="Maf"/>
    <property type="match status" value="1"/>
</dbReference>
<gene>
    <name evidence="4" type="primary">maf</name>
    <name evidence="4" type="ORF">H8700_03910</name>
</gene>
<dbReference type="EC" id="3.6.1.9" evidence="3"/>
<feature type="active site" description="Proton acceptor" evidence="3">
    <location>
        <position position="69"/>
    </location>
</feature>
<dbReference type="NCBIfam" id="TIGR00172">
    <property type="entry name" value="maf"/>
    <property type="match status" value="1"/>
</dbReference>
<accession>A0ABR7MTQ2</accession>
<organism evidence="4 5">
    <name type="scientific">Jutongia hominis</name>
    <dbReference type="NCBI Taxonomy" id="2763664"/>
    <lineage>
        <taxon>Bacteria</taxon>
        <taxon>Bacillati</taxon>
        <taxon>Bacillota</taxon>
        <taxon>Clostridia</taxon>
        <taxon>Lachnospirales</taxon>
        <taxon>Lachnospiraceae</taxon>
        <taxon>Jutongia</taxon>
    </lineage>
</organism>
<comment type="caution">
    <text evidence="4">The sequence shown here is derived from an EMBL/GenBank/DDBJ whole genome shotgun (WGS) entry which is preliminary data.</text>
</comment>
<reference evidence="4 5" key="1">
    <citation type="submission" date="2020-08" db="EMBL/GenBank/DDBJ databases">
        <title>Genome public.</title>
        <authorList>
            <person name="Liu C."/>
            <person name="Sun Q."/>
        </authorList>
    </citation>
    <scope>NUCLEOTIDE SEQUENCE [LARGE SCALE GENOMIC DNA]</scope>
    <source>
        <strain evidence="4 5">BX3</strain>
    </source>
</reference>
<feature type="site" description="Important for substrate specificity" evidence="3">
    <location>
        <position position="156"/>
    </location>
</feature>
<dbReference type="Proteomes" id="UP000637513">
    <property type="component" value="Unassembled WGS sequence"/>
</dbReference>
<name>A0ABR7MTQ2_9FIRM</name>
<comment type="similarity">
    <text evidence="3">Belongs to the Maf family. YhdE subfamily.</text>
</comment>
<dbReference type="PANTHER" id="PTHR43213:SF5">
    <property type="entry name" value="BIFUNCTIONAL DTTP_UTP PYROPHOSPHATASE_METHYLTRANSFERASE PROTEIN-RELATED"/>
    <property type="match status" value="1"/>
</dbReference>
<sequence length="190" mass="21238">MRKIILASASPRRKELLEQIGLEFSIMPSYAKETYKETRPDKIVEELSALKAIDVADRLDDSYIVIGADTIVVADEKILGKPKDEKDAFLMLESLQGKTHQVYSGVTLVVSHGDKKIIKRFHEKTEVAVAEMTKEQIKAYVATGEPMDKAGAYAIQGFFAQYIKGIVGDYYNVVGLPLAHLMKEMHVFLS</sequence>
<dbReference type="PANTHER" id="PTHR43213">
    <property type="entry name" value="BIFUNCTIONAL DTTP/UTP PYROPHOSPHATASE/METHYLTRANSFERASE PROTEIN-RELATED"/>
    <property type="match status" value="1"/>
</dbReference>
<dbReference type="HAMAP" id="MF_00528">
    <property type="entry name" value="Maf"/>
    <property type="match status" value="1"/>
</dbReference>
<dbReference type="Gene3D" id="3.90.950.10">
    <property type="match status" value="1"/>
</dbReference>
<dbReference type="SUPFAM" id="SSF52972">
    <property type="entry name" value="ITPase-like"/>
    <property type="match status" value="1"/>
</dbReference>
<keyword evidence="3" id="KW-0963">Cytoplasm</keyword>
<dbReference type="InterPro" id="IPR029001">
    <property type="entry name" value="ITPase-like_fam"/>
</dbReference>
<protein>
    <recommendedName>
        <fullName evidence="3">dTTP/UTP pyrophosphatase</fullName>
        <shortName evidence="3">dTTPase/UTPase</shortName>
        <ecNumber evidence="3">3.6.1.9</ecNumber>
    </recommendedName>
    <alternativeName>
        <fullName evidence="3">Nucleoside triphosphate pyrophosphatase</fullName>
    </alternativeName>
    <alternativeName>
        <fullName evidence="3">Nucleotide pyrophosphatase</fullName>
        <shortName evidence="3">Nucleotide PPase</shortName>
    </alternativeName>
</protein>
<comment type="function">
    <text evidence="3">Nucleoside triphosphate pyrophosphatase that hydrolyzes dTTP and UTP. May have a dual role in cell division arrest and in preventing the incorporation of modified nucleotides into cellular nucleic acids.</text>
</comment>
<dbReference type="RefSeq" id="WP_249303256.1">
    <property type="nucleotide sequence ID" value="NZ_JACRSW010000014.1"/>
</dbReference>
<comment type="catalytic activity">
    <reaction evidence="3">
        <text>dTTP + H2O = dTMP + diphosphate + H(+)</text>
        <dbReference type="Rhea" id="RHEA:28534"/>
        <dbReference type="ChEBI" id="CHEBI:15377"/>
        <dbReference type="ChEBI" id="CHEBI:15378"/>
        <dbReference type="ChEBI" id="CHEBI:33019"/>
        <dbReference type="ChEBI" id="CHEBI:37568"/>
        <dbReference type="ChEBI" id="CHEBI:63528"/>
        <dbReference type="EC" id="3.6.1.9"/>
    </reaction>
</comment>
<dbReference type="PIRSF" id="PIRSF006305">
    <property type="entry name" value="Maf"/>
    <property type="match status" value="1"/>
</dbReference>
<feature type="site" description="Important for substrate specificity" evidence="3">
    <location>
        <position position="12"/>
    </location>
</feature>
<keyword evidence="2 3" id="KW-0378">Hydrolase</keyword>
<evidence type="ECO:0000256" key="3">
    <source>
        <dbReference type="HAMAP-Rule" id="MF_00528"/>
    </source>
</evidence>
<evidence type="ECO:0000256" key="2">
    <source>
        <dbReference type="ARBA" id="ARBA00022801"/>
    </source>
</evidence>
<comment type="catalytic activity">
    <reaction evidence="3">
        <text>UTP + H2O = UMP + diphosphate + H(+)</text>
        <dbReference type="Rhea" id="RHEA:29395"/>
        <dbReference type="ChEBI" id="CHEBI:15377"/>
        <dbReference type="ChEBI" id="CHEBI:15378"/>
        <dbReference type="ChEBI" id="CHEBI:33019"/>
        <dbReference type="ChEBI" id="CHEBI:46398"/>
        <dbReference type="ChEBI" id="CHEBI:57865"/>
        <dbReference type="EC" id="3.6.1.9"/>
    </reaction>
</comment>
<evidence type="ECO:0000313" key="5">
    <source>
        <dbReference type="Proteomes" id="UP000637513"/>
    </source>
</evidence>
<proteinExistence type="inferred from homology"/>
<keyword evidence="5" id="KW-1185">Reference proteome</keyword>
<dbReference type="EMBL" id="JACRSW010000014">
    <property type="protein sequence ID" value="MBC8556850.1"/>
    <property type="molecule type" value="Genomic_DNA"/>
</dbReference>
<feature type="site" description="Important for substrate specificity" evidence="3">
    <location>
        <position position="70"/>
    </location>
</feature>
<comment type="caution">
    <text evidence="3">Lacks conserved residue(s) required for the propagation of feature annotation.</text>
</comment>
<comment type="subcellular location">
    <subcellularLocation>
        <location evidence="3">Cytoplasm</location>
    </subcellularLocation>
</comment>
<dbReference type="Pfam" id="PF02545">
    <property type="entry name" value="Maf"/>
    <property type="match status" value="1"/>
</dbReference>
<keyword evidence="3" id="KW-0546">Nucleotide metabolism</keyword>